<dbReference type="STRING" id="686340.Metal_0356"/>
<proteinExistence type="inferred from homology"/>
<evidence type="ECO:0000256" key="11">
    <source>
        <dbReference type="SAM" id="MobiDB-lite"/>
    </source>
</evidence>
<evidence type="ECO:0000256" key="9">
    <source>
        <dbReference type="ARBA" id="ARBA00023136"/>
    </source>
</evidence>
<keyword evidence="9" id="KW-0472">Membrane</keyword>
<dbReference type="InterPro" id="IPR006260">
    <property type="entry name" value="TonB/TolA_C"/>
</dbReference>
<evidence type="ECO:0000256" key="6">
    <source>
        <dbReference type="ARBA" id="ARBA00022692"/>
    </source>
</evidence>
<dbReference type="PANTHER" id="PTHR33446:SF2">
    <property type="entry name" value="PROTEIN TONB"/>
    <property type="match status" value="1"/>
</dbReference>
<keyword evidence="14" id="KW-1185">Reference proteome</keyword>
<dbReference type="PRINTS" id="PR01374">
    <property type="entry name" value="TONBPROTEIN"/>
</dbReference>
<name>H8GM17_METAL</name>
<organism evidence="13 14">
    <name type="scientific">Methylomicrobium album BG8</name>
    <dbReference type="NCBI Taxonomy" id="686340"/>
    <lineage>
        <taxon>Bacteria</taxon>
        <taxon>Pseudomonadati</taxon>
        <taxon>Pseudomonadota</taxon>
        <taxon>Gammaproteobacteria</taxon>
        <taxon>Methylococcales</taxon>
        <taxon>Methylococcaceae</taxon>
        <taxon>Methylomicrobium</taxon>
    </lineage>
</organism>
<evidence type="ECO:0000256" key="10">
    <source>
        <dbReference type="RuleBase" id="RU362123"/>
    </source>
</evidence>
<dbReference type="GO" id="GO:0055085">
    <property type="term" value="P:transmembrane transport"/>
    <property type="evidence" value="ECO:0007669"/>
    <property type="project" value="InterPro"/>
</dbReference>
<dbReference type="InterPro" id="IPR051045">
    <property type="entry name" value="TonB-dependent_transducer"/>
</dbReference>
<evidence type="ECO:0000313" key="14">
    <source>
        <dbReference type="Proteomes" id="UP000005090"/>
    </source>
</evidence>
<dbReference type="Proteomes" id="UP000005090">
    <property type="component" value="Chromosome"/>
</dbReference>
<feature type="region of interest" description="Disordered" evidence="11">
    <location>
        <begin position="100"/>
        <end position="221"/>
    </location>
</feature>
<dbReference type="HOGENOM" id="CLU_076057_2_1_6"/>
<evidence type="ECO:0000256" key="8">
    <source>
        <dbReference type="ARBA" id="ARBA00022989"/>
    </source>
</evidence>
<dbReference type="EMBL" id="CM001475">
    <property type="protein sequence ID" value="EIC28213.1"/>
    <property type="molecule type" value="Genomic_DNA"/>
</dbReference>
<protein>
    <recommendedName>
        <fullName evidence="10">Protein TonB</fullName>
    </recommendedName>
</protein>
<evidence type="ECO:0000256" key="7">
    <source>
        <dbReference type="ARBA" id="ARBA00022927"/>
    </source>
</evidence>
<sequence>MPTIIHKVDFSAPANRPDGSSQSSLIGRKVIPFAPESEHLAMYRPLEAYPCCRRHEGVFALLLVVGLHFAGFAWLSAAEHEEPLTAPAPIQVTWIAAPQPKTEKPPVAPVAPPSPPKQQTVNKPKPKPKAVKPKKSRPKAVLSTHAPAQVTAPALAENTERTAPPMTKPHEAPVAKPASTAVRPAPAAPSADSSLPLTLPNLNANYLDNPAPHYPEGARERGEQGKVLVRALINADGTVAELAMKRSSGFPDLDRSALETVKKWRFVPARRGAAAVSAWVVVPISFSLEG</sequence>
<comment type="similarity">
    <text evidence="2 10">Belongs to the TonB family.</text>
</comment>
<reference evidence="13 14" key="1">
    <citation type="journal article" date="2013" name="Genome Announc.">
        <title>Genome Sequence of the Obligate Gammaproteobacterial Methanotroph Methylomicrobium album Strain BG8.</title>
        <authorList>
            <person name="Kits K.D."/>
            <person name="Kalyuzhnaya M.G."/>
            <person name="Klotz M.G."/>
            <person name="Jetten M.S."/>
            <person name="Op den Camp H.J."/>
            <person name="Vuilleumier S."/>
            <person name="Bringel F."/>
            <person name="Dispirito A.A."/>
            <person name="Murrell J.C."/>
            <person name="Bruce D."/>
            <person name="Cheng J.F."/>
            <person name="Copeland A."/>
            <person name="Goodwin L."/>
            <person name="Hauser L."/>
            <person name="Lajus A."/>
            <person name="Land M.L."/>
            <person name="Lapidus A."/>
            <person name="Lucas S."/>
            <person name="Medigue C."/>
            <person name="Pitluck S."/>
            <person name="Woyke T."/>
            <person name="Zeytun A."/>
            <person name="Stein L.Y."/>
        </authorList>
    </citation>
    <scope>NUCLEOTIDE SEQUENCE [LARGE SCALE GENOMIC DNA]</scope>
    <source>
        <strain evidence="13 14">BG8</strain>
    </source>
</reference>
<dbReference type="RefSeq" id="WP_005369025.1">
    <property type="nucleotide sequence ID" value="NZ_CM001475.1"/>
</dbReference>
<dbReference type="GO" id="GO:0098797">
    <property type="term" value="C:plasma membrane protein complex"/>
    <property type="evidence" value="ECO:0007669"/>
    <property type="project" value="TreeGrafter"/>
</dbReference>
<dbReference type="PROSITE" id="PS52015">
    <property type="entry name" value="TONB_CTD"/>
    <property type="match status" value="1"/>
</dbReference>
<keyword evidence="3 10" id="KW-0813">Transport</keyword>
<keyword evidence="8" id="KW-1133">Transmembrane helix</keyword>
<dbReference type="Gene3D" id="3.30.1150.10">
    <property type="match status" value="1"/>
</dbReference>
<keyword evidence="10" id="KW-0735">Signal-anchor</keyword>
<evidence type="ECO:0000256" key="5">
    <source>
        <dbReference type="ARBA" id="ARBA00022519"/>
    </source>
</evidence>
<dbReference type="Pfam" id="PF03544">
    <property type="entry name" value="TonB_C"/>
    <property type="match status" value="1"/>
</dbReference>
<comment type="subcellular location">
    <subcellularLocation>
        <location evidence="1 10">Cell inner membrane</location>
        <topology evidence="1 10">Single-pass membrane protein</topology>
        <orientation evidence="1 10">Periplasmic side</orientation>
    </subcellularLocation>
</comment>
<feature type="compositionally biased region" description="Basic residues" evidence="11">
    <location>
        <begin position="124"/>
        <end position="138"/>
    </location>
</feature>
<comment type="function">
    <text evidence="10">Interacts with outer membrane receptor proteins that carry out high-affinity binding and energy dependent uptake into the periplasmic space of specific substrates. It could act to transduce energy from the cytoplasmic membrane to specific energy-requiring processes in the outer membrane, resulting in the release into the periplasm of ligands bound by these outer membrane proteins.</text>
</comment>
<dbReference type="PANTHER" id="PTHR33446">
    <property type="entry name" value="PROTEIN TONB-RELATED"/>
    <property type="match status" value="1"/>
</dbReference>
<feature type="compositionally biased region" description="Low complexity" evidence="11">
    <location>
        <begin position="177"/>
        <end position="200"/>
    </location>
</feature>
<dbReference type="AlphaFoldDB" id="H8GM17"/>
<evidence type="ECO:0000256" key="4">
    <source>
        <dbReference type="ARBA" id="ARBA00022475"/>
    </source>
</evidence>
<feature type="domain" description="TonB C-terminal" evidence="12">
    <location>
        <begin position="199"/>
        <end position="290"/>
    </location>
</feature>
<evidence type="ECO:0000259" key="12">
    <source>
        <dbReference type="PROSITE" id="PS52015"/>
    </source>
</evidence>
<dbReference type="InterPro" id="IPR003538">
    <property type="entry name" value="TonB"/>
</dbReference>
<dbReference type="GO" id="GO:0015891">
    <property type="term" value="P:siderophore transport"/>
    <property type="evidence" value="ECO:0007669"/>
    <property type="project" value="InterPro"/>
</dbReference>
<evidence type="ECO:0000256" key="2">
    <source>
        <dbReference type="ARBA" id="ARBA00006555"/>
    </source>
</evidence>
<dbReference type="SUPFAM" id="SSF74653">
    <property type="entry name" value="TolA/TonB C-terminal domain"/>
    <property type="match status" value="1"/>
</dbReference>
<dbReference type="eggNOG" id="COG0810">
    <property type="taxonomic scope" value="Bacteria"/>
</dbReference>
<evidence type="ECO:0000256" key="1">
    <source>
        <dbReference type="ARBA" id="ARBA00004383"/>
    </source>
</evidence>
<keyword evidence="4 10" id="KW-1003">Cell membrane</keyword>
<keyword evidence="6" id="KW-0812">Transmembrane</keyword>
<accession>H8GM17</accession>
<gene>
    <name evidence="13" type="ORF">Metal_0356</name>
</gene>
<dbReference type="GO" id="GO:0015031">
    <property type="term" value="P:protein transport"/>
    <property type="evidence" value="ECO:0007669"/>
    <property type="project" value="UniProtKB-UniRule"/>
</dbReference>
<feature type="compositionally biased region" description="Pro residues" evidence="11">
    <location>
        <begin position="106"/>
        <end position="116"/>
    </location>
</feature>
<dbReference type="GO" id="GO:0031992">
    <property type="term" value="F:energy transducer activity"/>
    <property type="evidence" value="ECO:0007669"/>
    <property type="project" value="InterPro"/>
</dbReference>
<dbReference type="GO" id="GO:0030288">
    <property type="term" value="C:outer membrane-bounded periplasmic space"/>
    <property type="evidence" value="ECO:0007669"/>
    <property type="project" value="InterPro"/>
</dbReference>
<dbReference type="NCBIfam" id="TIGR01352">
    <property type="entry name" value="tonB_Cterm"/>
    <property type="match status" value="1"/>
</dbReference>
<keyword evidence="5 10" id="KW-0997">Cell inner membrane</keyword>
<keyword evidence="7 10" id="KW-0653">Protein transport</keyword>
<evidence type="ECO:0000313" key="13">
    <source>
        <dbReference type="EMBL" id="EIC28213.1"/>
    </source>
</evidence>
<evidence type="ECO:0000256" key="3">
    <source>
        <dbReference type="ARBA" id="ARBA00022448"/>
    </source>
</evidence>
<dbReference type="InterPro" id="IPR037682">
    <property type="entry name" value="TonB_C"/>
</dbReference>